<dbReference type="AlphaFoldDB" id="A0AA86NBY1"/>
<reference evidence="2" key="1">
    <citation type="submission" date="2023-06" db="EMBL/GenBank/DDBJ databases">
        <authorList>
            <person name="Kurt Z."/>
        </authorList>
    </citation>
    <scope>NUCLEOTIDE SEQUENCE</scope>
</reference>
<dbReference type="Proteomes" id="UP001642409">
    <property type="component" value="Unassembled WGS sequence"/>
</dbReference>
<keyword evidence="4" id="KW-1185">Reference proteome</keyword>
<feature type="coiled-coil region" evidence="1">
    <location>
        <begin position="152"/>
        <end position="186"/>
    </location>
</feature>
<organism evidence="2">
    <name type="scientific">Hexamita inflata</name>
    <dbReference type="NCBI Taxonomy" id="28002"/>
    <lineage>
        <taxon>Eukaryota</taxon>
        <taxon>Metamonada</taxon>
        <taxon>Diplomonadida</taxon>
        <taxon>Hexamitidae</taxon>
        <taxon>Hexamitinae</taxon>
        <taxon>Hexamita</taxon>
    </lineage>
</organism>
<gene>
    <name evidence="3" type="ORF">HINF_LOCUS20000</name>
    <name evidence="2" type="ORF">HINF_LOCUS4270</name>
</gene>
<evidence type="ECO:0000313" key="3">
    <source>
        <dbReference type="EMBL" id="CAL6006113.1"/>
    </source>
</evidence>
<comment type="caution">
    <text evidence="2">The sequence shown here is derived from an EMBL/GenBank/DDBJ whole genome shotgun (WGS) entry which is preliminary data.</text>
</comment>
<keyword evidence="1" id="KW-0175">Coiled coil</keyword>
<reference evidence="3 4" key="2">
    <citation type="submission" date="2024-07" db="EMBL/GenBank/DDBJ databases">
        <authorList>
            <person name="Akdeniz Z."/>
        </authorList>
    </citation>
    <scope>NUCLEOTIDE SEQUENCE [LARGE SCALE GENOMIC DNA]</scope>
</reference>
<dbReference type="EMBL" id="CATOUU010000108">
    <property type="protein sequence ID" value="CAI9916625.1"/>
    <property type="molecule type" value="Genomic_DNA"/>
</dbReference>
<evidence type="ECO:0000256" key="1">
    <source>
        <dbReference type="SAM" id="Coils"/>
    </source>
</evidence>
<proteinExistence type="predicted"/>
<dbReference type="EMBL" id="CAXDID020000053">
    <property type="protein sequence ID" value="CAL6006113.1"/>
    <property type="molecule type" value="Genomic_DNA"/>
</dbReference>
<accession>A0AA86NBY1</accession>
<name>A0AA86NBY1_9EUKA</name>
<protein>
    <submittedName>
        <fullName evidence="2">Uncharacterized protein</fullName>
    </submittedName>
</protein>
<evidence type="ECO:0000313" key="4">
    <source>
        <dbReference type="Proteomes" id="UP001642409"/>
    </source>
</evidence>
<evidence type="ECO:0000313" key="2">
    <source>
        <dbReference type="EMBL" id="CAI9916625.1"/>
    </source>
</evidence>
<feature type="coiled-coil region" evidence="1">
    <location>
        <begin position="11"/>
        <end position="71"/>
    </location>
</feature>
<sequence>MNDQELLKLLIEDISQNKVKLQQQMAQQIIKRNELEGTQNQNDINDINEIITNLQNRIKSIDDLLNNDQNNSNNNSDSLFTYLQKQKLIRTRYTNPEHENAKNSLIQELFIDQMFGAKYQFDLKHVQKWRESYKLQPDKQITGNLIISSSSLSFLNDSVQNQQNRIQQFEDALESQESSQKETDKNILMDLNDQEHKYMFFYMFVPENVEMRSVLVFGEFAKTYKVSKDQLSTCKQISQDLKYHNITVNNIIHDLDVVYKQYMQYQVEVVYSNLQNDVSPYELCIDKQNIKQKYIENKLIEIDFEEVGDSVDCSQMIKHQRNRLTQGKPLSLSNKLDNTYIQIQDIQQICKHLQTNVFRVEKRSQSSYMGYQLFQKKTVNLLLQRAKNIDTSSKDKFTTVKTALFWIINYPLVMITTQCSGKSYQQMLIFTLYVVLKLYSDILLFNPIDLEEPEKKIYKTKSKTKDSCQPVEKEVKQFALHSSNKEGAQVLTAFSKNFLAQYISFLTKLLSQCTNNHLFRANSYSLQDYNTYIVALKSYSTCNNTCETQKKKLEENMLFLHLAHLQNSQQLQEQMIPKVSLELNVENQLCNDEILKLQKLGEDVATILLDSNQSYTSNASYETTFAQVISFWDQIDQTVINDSFDKSVLEQFKIKLNNIKLGQKEKPNPFQFNILSQNALNELFALKYTYIEKNISAASQIQTISQMVTIQNIQYDYKIKFKESIYYQQIISYLLNNNYIVQDKVIIRTSNQQSVLNDVVTNLYYKEDLIQ</sequence>